<evidence type="ECO:0000256" key="1">
    <source>
        <dbReference type="SAM" id="Phobius"/>
    </source>
</evidence>
<accession>A0A2M6XV19</accession>
<comment type="caution">
    <text evidence="2">The sequence shown here is derived from an EMBL/GenBank/DDBJ whole genome shotgun (WGS) entry which is preliminary data.</text>
</comment>
<gene>
    <name evidence="2" type="ORF">COT20_00650</name>
</gene>
<dbReference type="AlphaFoldDB" id="A0A2M6XV19"/>
<organism evidence="2 3">
    <name type="scientific">bacterium (Candidatus Gribaldobacteria) CG08_land_8_20_14_0_20_39_15</name>
    <dbReference type="NCBI Taxonomy" id="2014273"/>
    <lineage>
        <taxon>Bacteria</taxon>
        <taxon>Candidatus Gribaldobacteria</taxon>
    </lineage>
</organism>
<keyword evidence="1" id="KW-0812">Transmembrane</keyword>
<keyword evidence="1" id="KW-0472">Membrane</keyword>
<evidence type="ECO:0000313" key="2">
    <source>
        <dbReference type="EMBL" id="PIU16322.1"/>
    </source>
</evidence>
<evidence type="ECO:0000313" key="3">
    <source>
        <dbReference type="Proteomes" id="UP000229784"/>
    </source>
</evidence>
<sequence>MNKNDTVVIIVLAVLLIVSIGWGLLCWQGKVKLQEEVKTLESEKFILQNKIEKGLAYANSLDLLLEPARKQAGLPVKEDLSEEELLLKLTDAIEATADSKLQDNLATMKKGGSAAQEATILFMEHVVSAIVDILK</sequence>
<dbReference type="Proteomes" id="UP000229784">
    <property type="component" value="Unassembled WGS sequence"/>
</dbReference>
<dbReference type="EMBL" id="PEXQ01000017">
    <property type="protein sequence ID" value="PIU16322.1"/>
    <property type="molecule type" value="Genomic_DNA"/>
</dbReference>
<protein>
    <submittedName>
        <fullName evidence="2">Uncharacterized protein</fullName>
    </submittedName>
</protein>
<feature type="transmembrane region" description="Helical" evidence="1">
    <location>
        <begin position="6"/>
        <end position="27"/>
    </location>
</feature>
<reference evidence="3" key="1">
    <citation type="submission" date="2017-09" db="EMBL/GenBank/DDBJ databases">
        <title>Depth-based differentiation of microbial function through sediment-hosted aquifers and enrichment of novel symbionts in the deep terrestrial subsurface.</title>
        <authorList>
            <person name="Probst A.J."/>
            <person name="Ladd B."/>
            <person name="Jarett J.K."/>
            <person name="Geller-Mcgrath D.E."/>
            <person name="Sieber C.M.K."/>
            <person name="Emerson J.B."/>
            <person name="Anantharaman K."/>
            <person name="Thomas B.C."/>
            <person name="Malmstrom R."/>
            <person name="Stieglmeier M."/>
            <person name="Klingl A."/>
            <person name="Woyke T."/>
            <person name="Ryan C.M."/>
            <person name="Banfield J.F."/>
        </authorList>
    </citation>
    <scope>NUCLEOTIDE SEQUENCE [LARGE SCALE GENOMIC DNA]</scope>
</reference>
<proteinExistence type="predicted"/>
<name>A0A2M6XV19_9BACT</name>
<keyword evidence="1" id="KW-1133">Transmembrane helix</keyword>